<dbReference type="CDD" id="cd16325">
    <property type="entry name" value="LolA"/>
    <property type="match status" value="1"/>
</dbReference>
<dbReference type="Proteomes" id="UP000321113">
    <property type="component" value="Unassembled WGS sequence"/>
</dbReference>
<dbReference type="NCBIfam" id="TIGR00547">
    <property type="entry name" value="lolA"/>
    <property type="match status" value="1"/>
</dbReference>
<evidence type="ECO:0000256" key="2">
    <source>
        <dbReference type="ARBA" id="ARBA00007615"/>
    </source>
</evidence>
<dbReference type="InterPro" id="IPR029046">
    <property type="entry name" value="LolA/LolB/LppX"/>
</dbReference>
<dbReference type="GO" id="GO:0030288">
    <property type="term" value="C:outer membrane-bounded periplasmic space"/>
    <property type="evidence" value="ECO:0007669"/>
    <property type="project" value="TreeGrafter"/>
</dbReference>
<reference evidence="11 12" key="1">
    <citation type="submission" date="2019-07" db="EMBL/GenBank/DDBJ databases">
        <title>Whole genome shotgun sequence of Vibrio superstes NBRC 103154.</title>
        <authorList>
            <person name="Hosoyama A."/>
            <person name="Uohara A."/>
            <person name="Ohji S."/>
            <person name="Ichikawa N."/>
        </authorList>
    </citation>
    <scope>NUCLEOTIDE SEQUENCE [LARGE SCALE GENOMIC DNA]</scope>
    <source>
        <strain evidence="11 12">NBRC 103154</strain>
    </source>
</reference>
<comment type="subcellular location">
    <subcellularLocation>
        <location evidence="1 10">Periplasm</location>
    </subcellularLocation>
</comment>
<evidence type="ECO:0000256" key="9">
    <source>
        <dbReference type="ARBA" id="ARBA00023186"/>
    </source>
</evidence>
<dbReference type="GO" id="GO:0042953">
    <property type="term" value="P:lipoprotein transport"/>
    <property type="evidence" value="ECO:0007669"/>
    <property type="project" value="InterPro"/>
</dbReference>
<dbReference type="PANTHER" id="PTHR35869:SF1">
    <property type="entry name" value="OUTER-MEMBRANE LIPOPROTEIN CARRIER PROTEIN"/>
    <property type="match status" value="1"/>
</dbReference>
<dbReference type="InterPro" id="IPR004564">
    <property type="entry name" value="OM_lipoprot_carrier_LolA-like"/>
</dbReference>
<evidence type="ECO:0000256" key="7">
    <source>
        <dbReference type="ARBA" id="ARBA00022764"/>
    </source>
</evidence>
<dbReference type="GO" id="GO:0044874">
    <property type="term" value="P:lipoprotein localization to outer membrane"/>
    <property type="evidence" value="ECO:0007669"/>
    <property type="project" value="UniProtKB-UniRule"/>
</dbReference>
<dbReference type="RefSeq" id="WP_119010829.1">
    <property type="nucleotide sequence ID" value="NZ_BJXK01000008.1"/>
</dbReference>
<evidence type="ECO:0000256" key="10">
    <source>
        <dbReference type="HAMAP-Rule" id="MF_00240"/>
    </source>
</evidence>
<evidence type="ECO:0000256" key="1">
    <source>
        <dbReference type="ARBA" id="ARBA00004418"/>
    </source>
</evidence>
<gene>
    <name evidence="10 11" type="primary">lolA</name>
    <name evidence="11" type="ORF">VSU01S_23030</name>
</gene>
<comment type="caution">
    <text evidence="11">The sequence shown here is derived from an EMBL/GenBank/DDBJ whole genome shotgun (WGS) entry which is preliminary data.</text>
</comment>
<evidence type="ECO:0000256" key="4">
    <source>
        <dbReference type="ARBA" id="ARBA00014035"/>
    </source>
</evidence>
<comment type="function">
    <text evidence="10">Participates in the translocation of lipoproteins from the inner membrane to the outer membrane. Only forms a complex with a lipoprotein if the residue after the N-terminal Cys is not an aspartate (The Asp acts as a targeting signal to indicate that the lipoprotein should stay in the inner membrane).</text>
</comment>
<dbReference type="PANTHER" id="PTHR35869">
    <property type="entry name" value="OUTER-MEMBRANE LIPOPROTEIN CARRIER PROTEIN"/>
    <property type="match status" value="1"/>
</dbReference>
<dbReference type="SUPFAM" id="SSF89392">
    <property type="entry name" value="Prokaryotic lipoproteins and lipoprotein localization factors"/>
    <property type="match status" value="1"/>
</dbReference>
<comment type="subunit">
    <text evidence="3 10">Monomer.</text>
</comment>
<keyword evidence="12" id="KW-1185">Reference proteome</keyword>
<sequence length="200" mass="22588" precursor="true">MKKILVSLLVLVSGAVSANPQQELVQRLDKTDGFTAQFSQTVVSPEDEVVMEGTGSVEIARPSLFRWTTNTPDENVLVSDGETLWYYSPFIEQVSIYWQEQATEQTPFVLLTRNKASDWDKYNVIQNGDRFTLTPTDETSTQGQFQIDINKAGAISGFNVVEQDGQRSKFTFNDYRAQTPAKSRFVFEIPNGVEVDDQRN</sequence>
<evidence type="ECO:0000256" key="6">
    <source>
        <dbReference type="ARBA" id="ARBA00022729"/>
    </source>
</evidence>
<keyword evidence="11" id="KW-0449">Lipoprotein</keyword>
<feature type="chain" id="PRO_5022275746" description="Outer-membrane lipoprotein carrier protein" evidence="10">
    <location>
        <begin position="19"/>
        <end position="200"/>
    </location>
</feature>
<dbReference type="Pfam" id="PF03548">
    <property type="entry name" value="LolA"/>
    <property type="match status" value="1"/>
</dbReference>
<dbReference type="OrthoDB" id="9787361at2"/>
<comment type="similarity">
    <text evidence="2 10">Belongs to the LolA family.</text>
</comment>
<dbReference type="InterPro" id="IPR018323">
    <property type="entry name" value="OM_lipoprot_carrier_LolA_Pbac"/>
</dbReference>
<dbReference type="Gene3D" id="2.50.20.10">
    <property type="entry name" value="Lipoprotein localisation LolA/LolB/LppX"/>
    <property type="match status" value="1"/>
</dbReference>
<evidence type="ECO:0000256" key="5">
    <source>
        <dbReference type="ARBA" id="ARBA00022448"/>
    </source>
</evidence>
<name>A0A511QRT6_9VIBR</name>
<keyword evidence="6 10" id="KW-0732">Signal</keyword>
<dbReference type="HAMAP" id="MF_00240">
    <property type="entry name" value="LolA"/>
    <property type="match status" value="1"/>
</dbReference>
<accession>A0A511QRT6</accession>
<evidence type="ECO:0000256" key="8">
    <source>
        <dbReference type="ARBA" id="ARBA00022927"/>
    </source>
</evidence>
<protein>
    <recommendedName>
        <fullName evidence="4 10">Outer-membrane lipoprotein carrier protein</fullName>
    </recommendedName>
</protein>
<dbReference type="AlphaFoldDB" id="A0A511QRT6"/>
<organism evidence="11 12">
    <name type="scientific">Vibrio superstes NBRC 103154</name>
    <dbReference type="NCBI Taxonomy" id="1219062"/>
    <lineage>
        <taxon>Bacteria</taxon>
        <taxon>Pseudomonadati</taxon>
        <taxon>Pseudomonadota</taxon>
        <taxon>Gammaproteobacteria</taxon>
        <taxon>Vibrionales</taxon>
        <taxon>Vibrionaceae</taxon>
        <taxon>Vibrio</taxon>
    </lineage>
</organism>
<keyword evidence="7 10" id="KW-0574">Periplasm</keyword>
<evidence type="ECO:0000313" key="12">
    <source>
        <dbReference type="Proteomes" id="UP000321113"/>
    </source>
</evidence>
<keyword evidence="5 10" id="KW-0813">Transport</keyword>
<keyword evidence="8 10" id="KW-0653">Protein transport</keyword>
<feature type="signal peptide" evidence="10">
    <location>
        <begin position="1"/>
        <end position="18"/>
    </location>
</feature>
<evidence type="ECO:0000313" key="11">
    <source>
        <dbReference type="EMBL" id="GEM80058.1"/>
    </source>
</evidence>
<evidence type="ECO:0000256" key="3">
    <source>
        <dbReference type="ARBA" id="ARBA00011245"/>
    </source>
</evidence>
<dbReference type="EMBL" id="BJXK01000008">
    <property type="protein sequence ID" value="GEM80058.1"/>
    <property type="molecule type" value="Genomic_DNA"/>
</dbReference>
<keyword evidence="9 10" id="KW-0143">Chaperone</keyword>
<proteinExistence type="inferred from homology"/>